<protein>
    <recommendedName>
        <fullName evidence="1">Helicase C-terminal domain-containing protein</fullName>
    </recommendedName>
</protein>
<feature type="domain" description="Helicase C-terminal" evidence="1">
    <location>
        <begin position="23"/>
        <end position="50"/>
    </location>
</feature>
<accession>A0A166RH10</accession>
<keyword evidence="3" id="KW-1185">Reference proteome</keyword>
<evidence type="ECO:0000259" key="1">
    <source>
        <dbReference type="Pfam" id="PF00271"/>
    </source>
</evidence>
<dbReference type="STRING" id="436010.A0A166RH10"/>
<reference evidence="2 3" key="1">
    <citation type="journal article" date="2016" name="Mol. Biol. Evol.">
        <title>Comparative Genomics of Early-Diverging Mushroom-Forming Fungi Provides Insights into the Origins of Lignocellulose Decay Capabilities.</title>
        <authorList>
            <person name="Nagy L.G."/>
            <person name="Riley R."/>
            <person name="Tritt A."/>
            <person name="Adam C."/>
            <person name="Daum C."/>
            <person name="Floudas D."/>
            <person name="Sun H."/>
            <person name="Yadav J.S."/>
            <person name="Pangilinan J."/>
            <person name="Larsson K.H."/>
            <person name="Matsuura K."/>
            <person name="Barry K."/>
            <person name="Labutti K."/>
            <person name="Kuo R."/>
            <person name="Ohm R.A."/>
            <person name="Bhattacharya S.S."/>
            <person name="Shirouzu T."/>
            <person name="Yoshinaga Y."/>
            <person name="Martin F.M."/>
            <person name="Grigoriev I.V."/>
            <person name="Hibbett D.S."/>
        </authorList>
    </citation>
    <scope>NUCLEOTIDE SEQUENCE [LARGE SCALE GENOMIC DNA]</scope>
    <source>
        <strain evidence="2 3">CBS 109695</strain>
    </source>
</reference>
<dbReference type="InterPro" id="IPR001650">
    <property type="entry name" value="Helicase_C-like"/>
</dbReference>
<organism evidence="2 3">
    <name type="scientific">Athelia psychrophila</name>
    <dbReference type="NCBI Taxonomy" id="1759441"/>
    <lineage>
        <taxon>Eukaryota</taxon>
        <taxon>Fungi</taxon>
        <taxon>Dikarya</taxon>
        <taxon>Basidiomycota</taxon>
        <taxon>Agaricomycotina</taxon>
        <taxon>Agaricomycetes</taxon>
        <taxon>Agaricomycetidae</taxon>
        <taxon>Atheliales</taxon>
        <taxon>Atheliaceae</taxon>
        <taxon>Athelia</taxon>
    </lineage>
</organism>
<gene>
    <name evidence="2" type="ORF">FIBSPDRAFT_267647</name>
</gene>
<dbReference type="OrthoDB" id="196131at2759"/>
<dbReference type="Gene3D" id="3.40.50.300">
    <property type="entry name" value="P-loop containing nucleotide triphosphate hydrolases"/>
    <property type="match status" value="1"/>
</dbReference>
<sequence>MLVSSVDSLHLSLPPCRNCELRDVKDVGYVINYDFPNNCEDYIRRIGRTGVRPSFIEYRCLADLHYR</sequence>
<evidence type="ECO:0000313" key="2">
    <source>
        <dbReference type="EMBL" id="KZP28263.1"/>
    </source>
</evidence>
<proteinExistence type="predicted"/>
<evidence type="ECO:0000313" key="3">
    <source>
        <dbReference type="Proteomes" id="UP000076532"/>
    </source>
</evidence>
<dbReference type="AlphaFoldDB" id="A0A166RH10"/>
<dbReference type="EMBL" id="KV417504">
    <property type="protein sequence ID" value="KZP28263.1"/>
    <property type="molecule type" value="Genomic_DNA"/>
</dbReference>
<dbReference type="Proteomes" id="UP000076532">
    <property type="component" value="Unassembled WGS sequence"/>
</dbReference>
<name>A0A166RH10_9AGAM</name>
<dbReference type="Pfam" id="PF00271">
    <property type="entry name" value="Helicase_C"/>
    <property type="match status" value="1"/>
</dbReference>
<dbReference type="InterPro" id="IPR027417">
    <property type="entry name" value="P-loop_NTPase"/>
</dbReference>
<dbReference type="SUPFAM" id="SSF52540">
    <property type="entry name" value="P-loop containing nucleoside triphosphate hydrolases"/>
    <property type="match status" value="1"/>
</dbReference>